<sequence>MRKWFLGHKPEYLKTSLRIHSAWSGAMLSAYDFIENMLLLTGLLRLVLGYAGCICSPEHKAAAISKSEAAVVSAMTNVYFAAQDTLASSLVPDLNRLCVLQGETQLNDLRVDSHTSYEHSSSMSEFQNCMADVLKSDHLQKIQTSCKYSIMSDETHLIAQMTPIDFQVVRIMKLHRYNDHDSQMTTIDFQVTRSKVKVTTYICNASKKYFRQLAVRLKAAAIKKTQINIATVKRKENADGIENPESAKTKNKKERAVSPVASDDGSASRSSCQISDEDEASSQEPKKKKAKTHTNLTMEQQEAMADAYNLTNSFITRSLIVTKTPRKKPSYTKSKQKSWV</sequence>
<evidence type="ECO:0000313" key="3">
    <source>
        <dbReference type="Proteomes" id="UP000828390"/>
    </source>
</evidence>
<name>A0A9D4DUX5_DREPO</name>
<feature type="compositionally biased region" description="Basic residues" evidence="1">
    <location>
        <begin position="324"/>
        <end position="340"/>
    </location>
</feature>
<gene>
    <name evidence="2" type="ORF">DPMN_190189</name>
</gene>
<dbReference type="EMBL" id="JAIWYP010000010">
    <property type="protein sequence ID" value="KAH3755493.1"/>
    <property type="molecule type" value="Genomic_DNA"/>
</dbReference>
<dbReference type="AlphaFoldDB" id="A0A9D4DUX5"/>
<dbReference type="Proteomes" id="UP000828390">
    <property type="component" value="Unassembled WGS sequence"/>
</dbReference>
<evidence type="ECO:0000256" key="1">
    <source>
        <dbReference type="SAM" id="MobiDB-lite"/>
    </source>
</evidence>
<reference evidence="2" key="2">
    <citation type="submission" date="2020-11" db="EMBL/GenBank/DDBJ databases">
        <authorList>
            <person name="McCartney M.A."/>
            <person name="Auch B."/>
            <person name="Kono T."/>
            <person name="Mallez S."/>
            <person name="Becker A."/>
            <person name="Gohl D.M."/>
            <person name="Silverstein K.A.T."/>
            <person name="Koren S."/>
            <person name="Bechman K.B."/>
            <person name="Herman A."/>
            <person name="Abrahante J.E."/>
            <person name="Garbe J."/>
        </authorList>
    </citation>
    <scope>NUCLEOTIDE SEQUENCE</scope>
    <source>
        <strain evidence="2">Duluth1</strain>
        <tissue evidence="2">Whole animal</tissue>
    </source>
</reference>
<organism evidence="2 3">
    <name type="scientific">Dreissena polymorpha</name>
    <name type="common">Zebra mussel</name>
    <name type="synonym">Mytilus polymorpha</name>
    <dbReference type="NCBI Taxonomy" id="45954"/>
    <lineage>
        <taxon>Eukaryota</taxon>
        <taxon>Metazoa</taxon>
        <taxon>Spiralia</taxon>
        <taxon>Lophotrochozoa</taxon>
        <taxon>Mollusca</taxon>
        <taxon>Bivalvia</taxon>
        <taxon>Autobranchia</taxon>
        <taxon>Heteroconchia</taxon>
        <taxon>Euheterodonta</taxon>
        <taxon>Imparidentia</taxon>
        <taxon>Neoheterodontei</taxon>
        <taxon>Myida</taxon>
        <taxon>Dreissenoidea</taxon>
        <taxon>Dreissenidae</taxon>
        <taxon>Dreissena</taxon>
    </lineage>
</organism>
<feature type="region of interest" description="Disordered" evidence="1">
    <location>
        <begin position="236"/>
        <end position="298"/>
    </location>
</feature>
<feature type="region of interest" description="Disordered" evidence="1">
    <location>
        <begin position="321"/>
        <end position="340"/>
    </location>
</feature>
<reference evidence="2" key="1">
    <citation type="journal article" date="2019" name="bioRxiv">
        <title>The Genome of the Zebra Mussel, Dreissena polymorpha: A Resource for Invasive Species Research.</title>
        <authorList>
            <person name="McCartney M.A."/>
            <person name="Auch B."/>
            <person name="Kono T."/>
            <person name="Mallez S."/>
            <person name="Zhang Y."/>
            <person name="Obille A."/>
            <person name="Becker A."/>
            <person name="Abrahante J.E."/>
            <person name="Garbe J."/>
            <person name="Badalamenti J.P."/>
            <person name="Herman A."/>
            <person name="Mangelson H."/>
            <person name="Liachko I."/>
            <person name="Sullivan S."/>
            <person name="Sone E.D."/>
            <person name="Koren S."/>
            <person name="Silverstein K.A.T."/>
            <person name="Beckman K.B."/>
            <person name="Gohl D.M."/>
        </authorList>
    </citation>
    <scope>NUCLEOTIDE SEQUENCE</scope>
    <source>
        <strain evidence="2">Duluth1</strain>
        <tissue evidence="2">Whole animal</tissue>
    </source>
</reference>
<keyword evidence="3" id="KW-1185">Reference proteome</keyword>
<accession>A0A9D4DUX5</accession>
<feature type="compositionally biased region" description="Polar residues" evidence="1">
    <location>
        <begin position="265"/>
        <end position="274"/>
    </location>
</feature>
<protein>
    <submittedName>
        <fullName evidence="2">Uncharacterized protein</fullName>
    </submittedName>
</protein>
<proteinExistence type="predicted"/>
<evidence type="ECO:0000313" key="2">
    <source>
        <dbReference type="EMBL" id="KAH3755493.1"/>
    </source>
</evidence>
<comment type="caution">
    <text evidence="2">The sequence shown here is derived from an EMBL/GenBank/DDBJ whole genome shotgun (WGS) entry which is preliminary data.</text>
</comment>